<feature type="chain" id="PRO_5023105699" evidence="3">
    <location>
        <begin position="21"/>
        <end position="252"/>
    </location>
</feature>
<keyword evidence="2" id="KW-0326">Glycosidase</keyword>
<keyword evidence="2" id="KW-0119">Carbohydrate metabolism</keyword>
<protein>
    <submittedName>
        <fullName evidence="4">Glycoside hydrolase family 12 protein</fullName>
    </submittedName>
</protein>
<dbReference type="Gene3D" id="2.60.120.180">
    <property type="match status" value="1"/>
</dbReference>
<dbReference type="EMBL" id="ML178885">
    <property type="protein sequence ID" value="TFK95433.1"/>
    <property type="molecule type" value="Genomic_DNA"/>
</dbReference>
<organism evidence="4 5">
    <name type="scientific">Pterulicium gracile</name>
    <dbReference type="NCBI Taxonomy" id="1884261"/>
    <lineage>
        <taxon>Eukaryota</taxon>
        <taxon>Fungi</taxon>
        <taxon>Dikarya</taxon>
        <taxon>Basidiomycota</taxon>
        <taxon>Agaricomycotina</taxon>
        <taxon>Agaricomycetes</taxon>
        <taxon>Agaricomycetidae</taxon>
        <taxon>Agaricales</taxon>
        <taxon>Pleurotineae</taxon>
        <taxon>Pterulaceae</taxon>
        <taxon>Pterulicium</taxon>
    </lineage>
</organism>
<evidence type="ECO:0000256" key="1">
    <source>
        <dbReference type="ARBA" id="ARBA00005519"/>
    </source>
</evidence>
<keyword evidence="2" id="KW-0624">Polysaccharide degradation</keyword>
<proteinExistence type="inferred from homology"/>
<evidence type="ECO:0000256" key="3">
    <source>
        <dbReference type="SAM" id="SignalP"/>
    </source>
</evidence>
<dbReference type="STRING" id="1884261.A0A5C3QAE4"/>
<comment type="similarity">
    <text evidence="1 2">Belongs to the glycosyl hydrolase 12 (cellulase H) family.</text>
</comment>
<dbReference type="GO" id="GO:0000272">
    <property type="term" value="P:polysaccharide catabolic process"/>
    <property type="evidence" value="ECO:0007669"/>
    <property type="project" value="UniProtKB-KW"/>
</dbReference>
<dbReference type="InterPro" id="IPR013320">
    <property type="entry name" value="ConA-like_dom_sf"/>
</dbReference>
<reference evidence="4 5" key="1">
    <citation type="journal article" date="2019" name="Nat. Ecol. Evol.">
        <title>Megaphylogeny resolves global patterns of mushroom evolution.</title>
        <authorList>
            <person name="Varga T."/>
            <person name="Krizsan K."/>
            <person name="Foldi C."/>
            <person name="Dima B."/>
            <person name="Sanchez-Garcia M."/>
            <person name="Sanchez-Ramirez S."/>
            <person name="Szollosi G.J."/>
            <person name="Szarkandi J.G."/>
            <person name="Papp V."/>
            <person name="Albert L."/>
            <person name="Andreopoulos W."/>
            <person name="Angelini C."/>
            <person name="Antonin V."/>
            <person name="Barry K.W."/>
            <person name="Bougher N.L."/>
            <person name="Buchanan P."/>
            <person name="Buyck B."/>
            <person name="Bense V."/>
            <person name="Catcheside P."/>
            <person name="Chovatia M."/>
            <person name="Cooper J."/>
            <person name="Damon W."/>
            <person name="Desjardin D."/>
            <person name="Finy P."/>
            <person name="Geml J."/>
            <person name="Haridas S."/>
            <person name="Hughes K."/>
            <person name="Justo A."/>
            <person name="Karasinski D."/>
            <person name="Kautmanova I."/>
            <person name="Kiss B."/>
            <person name="Kocsube S."/>
            <person name="Kotiranta H."/>
            <person name="LaButti K.M."/>
            <person name="Lechner B.E."/>
            <person name="Liimatainen K."/>
            <person name="Lipzen A."/>
            <person name="Lukacs Z."/>
            <person name="Mihaltcheva S."/>
            <person name="Morgado L.N."/>
            <person name="Niskanen T."/>
            <person name="Noordeloos M.E."/>
            <person name="Ohm R.A."/>
            <person name="Ortiz-Santana B."/>
            <person name="Ovrebo C."/>
            <person name="Racz N."/>
            <person name="Riley R."/>
            <person name="Savchenko A."/>
            <person name="Shiryaev A."/>
            <person name="Soop K."/>
            <person name="Spirin V."/>
            <person name="Szebenyi C."/>
            <person name="Tomsovsky M."/>
            <person name="Tulloss R.E."/>
            <person name="Uehling J."/>
            <person name="Grigoriev I.V."/>
            <person name="Vagvolgyi C."/>
            <person name="Papp T."/>
            <person name="Martin F.M."/>
            <person name="Miettinen O."/>
            <person name="Hibbett D.S."/>
            <person name="Nagy L.G."/>
        </authorList>
    </citation>
    <scope>NUCLEOTIDE SEQUENCE [LARGE SCALE GENOMIC DNA]</scope>
    <source>
        <strain evidence="4 5">CBS 309.79</strain>
    </source>
</reference>
<dbReference type="OrthoDB" id="95118at2759"/>
<keyword evidence="5" id="KW-1185">Reference proteome</keyword>
<name>A0A5C3QAE4_9AGAR</name>
<dbReference type="PANTHER" id="PTHR34002">
    <property type="entry name" value="BLR1656 PROTEIN"/>
    <property type="match status" value="1"/>
</dbReference>
<dbReference type="Proteomes" id="UP000305067">
    <property type="component" value="Unassembled WGS sequence"/>
</dbReference>
<keyword evidence="3" id="KW-0732">Signal</keyword>
<keyword evidence="2 4" id="KW-0378">Hydrolase</keyword>
<dbReference type="InterPro" id="IPR013319">
    <property type="entry name" value="GH11/12"/>
</dbReference>
<dbReference type="Pfam" id="PF01670">
    <property type="entry name" value="Glyco_hydro_12"/>
    <property type="match status" value="1"/>
</dbReference>
<feature type="signal peptide" evidence="3">
    <location>
        <begin position="1"/>
        <end position="20"/>
    </location>
</feature>
<sequence length="252" mass="26924">MVALLKSLAVLAVAVLPALAQVDTGVRCGDWDTVKIAPYTLYQNLWGKSSSTGSQCSNFISKNGNTVSWKTTWNWTRGSGGVKSYANVELTDGVGNRQLSSIKSLQSTWNWNQSGSGDVVTNIAYDLFTSTSPGGNNAVEIMIWLANYNAGPISYNWNADGTAKPIVSNLNIAGRAWNLYEGSNGANQVFSFLPTNNARVTSFSGDINLFVKYLTSNRGLPASQYLKVFQAGTEPTSGSATVTTTSYSAAIV</sequence>
<dbReference type="PANTHER" id="PTHR34002:SF9">
    <property type="entry name" value="XYLOGLUCAN-SPECIFIC ENDO-BETA-1,4-GLUCANASE A"/>
    <property type="match status" value="1"/>
</dbReference>
<dbReference type="InterPro" id="IPR002594">
    <property type="entry name" value="GH12"/>
</dbReference>
<evidence type="ECO:0000256" key="2">
    <source>
        <dbReference type="RuleBase" id="RU361163"/>
    </source>
</evidence>
<dbReference type="SUPFAM" id="SSF49899">
    <property type="entry name" value="Concanavalin A-like lectins/glucanases"/>
    <property type="match status" value="1"/>
</dbReference>
<accession>A0A5C3QAE4</accession>
<dbReference type="AlphaFoldDB" id="A0A5C3QAE4"/>
<gene>
    <name evidence="4" type="ORF">BDV98DRAFT_400127</name>
</gene>
<evidence type="ECO:0000313" key="4">
    <source>
        <dbReference type="EMBL" id="TFK95433.1"/>
    </source>
</evidence>
<dbReference type="GO" id="GO:0008810">
    <property type="term" value="F:cellulase activity"/>
    <property type="evidence" value="ECO:0007669"/>
    <property type="project" value="InterPro"/>
</dbReference>
<evidence type="ECO:0000313" key="5">
    <source>
        <dbReference type="Proteomes" id="UP000305067"/>
    </source>
</evidence>